<organism evidence="2 3">
    <name type="scientific">Acinetobacter gyllenbergii CIP 110306 = MTCC 11365</name>
    <dbReference type="NCBI Taxonomy" id="1217657"/>
    <lineage>
        <taxon>Bacteria</taxon>
        <taxon>Pseudomonadati</taxon>
        <taxon>Pseudomonadota</taxon>
        <taxon>Gammaproteobacteria</taxon>
        <taxon>Moraxellales</taxon>
        <taxon>Moraxellaceae</taxon>
        <taxon>Acinetobacter</taxon>
    </lineage>
</organism>
<keyword evidence="3" id="KW-1185">Reference proteome</keyword>
<dbReference type="AlphaFoldDB" id="A0A829HQ81"/>
<keyword evidence="1" id="KW-1133">Transmembrane helix</keyword>
<name>A0A829HQ81_9GAMM</name>
<evidence type="ECO:0000256" key="1">
    <source>
        <dbReference type="SAM" id="Phobius"/>
    </source>
</evidence>
<dbReference type="Proteomes" id="UP000014523">
    <property type="component" value="Unassembled WGS sequence"/>
</dbReference>
<comment type="caution">
    <text evidence="2">The sequence shown here is derived from an EMBL/GenBank/DDBJ whole genome shotgun (WGS) entry which is preliminary data.</text>
</comment>
<gene>
    <name evidence="2" type="ORF">F957_00106</name>
</gene>
<evidence type="ECO:0000313" key="3">
    <source>
        <dbReference type="Proteomes" id="UP000014523"/>
    </source>
</evidence>
<feature type="transmembrane region" description="Helical" evidence="1">
    <location>
        <begin position="116"/>
        <end position="137"/>
    </location>
</feature>
<evidence type="ECO:0000313" key="2">
    <source>
        <dbReference type="EMBL" id="EPF94520.1"/>
    </source>
</evidence>
<reference evidence="2 3" key="1">
    <citation type="submission" date="2013-06" db="EMBL/GenBank/DDBJ databases">
        <title>The Genome Sequence of Acinetobacter gyllenbergii CIP 110306.</title>
        <authorList>
            <consortium name="The Broad Institute Genome Sequencing Platform"/>
            <consortium name="The Broad Institute Genome Sequencing Center for Infectious Disease"/>
            <person name="Cerqueira G."/>
            <person name="Feldgarden M."/>
            <person name="Courvalin P."/>
            <person name="Perichon B."/>
            <person name="Grillot-Courvalin C."/>
            <person name="Clermont D."/>
            <person name="Rocha E."/>
            <person name="Yoon E.-J."/>
            <person name="Nemec A."/>
            <person name="Young S.K."/>
            <person name="Zeng Q."/>
            <person name="Gargeya S."/>
            <person name="Fitzgerald M."/>
            <person name="Abouelleil A."/>
            <person name="Alvarado L."/>
            <person name="Berlin A.M."/>
            <person name="Chapman S.B."/>
            <person name="Dewar J."/>
            <person name="Goldberg J."/>
            <person name="Griggs A."/>
            <person name="Gujja S."/>
            <person name="Hansen M."/>
            <person name="Howarth C."/>
            <person name="Imamovic A."/>
            <person name="Larimer J."/>
            <person name="McCowan C."/>
            <person name="Murphy C."/>
            <person name="Pearson M."/>
            <person name="Priest M."/>
            <person name="Roberts A."/>
            <person name="Saif S."/>
            <person name="Shea T."/>
            <person name="Sykes S."/>
            <person name="Wortman J."/>
            <person name="Nusbaum C."/>
            <person name="Birren B."/>
        </authorList>
    </citation>
    <scope>NUCLEOTIDE SEQUENCE [LARGE SCALE GENOMIC DNA]</scope>
    <source>
        <strain evidence="2 3">CIP 110306</strain>
    </source>
</reference>
<keyword evidence="1" id="KW-0812">Transmembrane</keyword>
<feature type="transmembrane region" description="Helical" evidence="1">
    <location>
        <begin position="55"/>
        <end position="73"/>
    </location>
</feature>
<dbReference type="EMBL" id="ATGG01000002">
    <property type="protein sequence ID" value="EPF94520.1"/>
    <property type="molecule type" value="Genomic_DNA"/>
</dbReference>
<sequence>MMMRYLSILFFLMSGIAGYTIDKLGQDLCLSDYIAVGTITYFKELQGVSANDPSMLSICGIFSIIFSVILILIKNKYLYLTVIFILFILEFIFMNMMETASYTEIIYDSITKCSNLSVLGWVAGQLIGLIGSICYIFKNNE</sequence>
<accession>A0A829HQ81</accession>
<feature type="transmembrane region" description="Helical" evidence="1">
    <location>
        <begin position="78"/>
        <end position="96"/>
    </location>
</feature>
<keyword evidence="1" id="KW-0472">Membrane</keyword>
<proteinExistence type="predicted"/>
<protein>
    <submittedName>
        <fullName evidence="2">Uncharacterized protein</fullName>
    </submittedName>
</protein>